<gene>
    <name evidence="6" type="ORF">QN277_010749</name>
</gene>
<comment type="similarity">
    <text evidence="1">Belongs to the oxoprolinase family.</text>
</comment>
<feature type="domain" description="Hydantoinase/oxoprolinase N-terminal" evidence="4">
    <location>
        <begin position="10"/>
        <end position="215"/>
    </location>
</feature>
<dbReference type="InterPro" id="IPR045079">
    <property type="entry name" value="Oxoprolinase-like"/>
</dbReference>
<feature type="domain" description="Acetophenone carboxylase-like C-terminal" evidence="5">
    <location>
        <begin position="560"/>
        <end position="716"/>
    </location>
</feature>
<comment type="caution">
    <text evidence="6">The sequence shown here is derived from an EMBL/GenBank/DDBJ whole genome shotgun (WGS) entry which is preliminary data.</text>
</comment>
<dbReference type="GO" id="GO:0017168">
    <property type="term" value="F:5-oxoprolinase (ATP-hydrolyzing) activity"/>
    <property type="evidence" value="ECO:0007669"/>
    <property type="project" value="TreeGrafter"/>
</dbReference>
<name>A0AAE1IMZ0_9FABA</name>
<dbReference type="Pfam" id="PF01968">
    <property type="entry name" value="Hydantoinase_A"/>
    <property type="match status" value="1"/>
</dbReference>
<feature type="domain" description="Hydantoinase A/oxoprolinase" evidence="2">
    <location>
        <begin position="237"/>
        <end position="536"/>
    </location>
</feature>
<dbReference type="InterPro" id="IPR008040">
    <property type="entry name" value="Hydant_A_N"/>
</dbReference>
<feature type="domain" description="Hydantoinase B/oxoprolinase" evidence="3">
    <location>
        <begin position="738"/>
        <end position="1262"/>
    </location>
</feature>
<evidence type="ECO:0000256" key="1">
    <source>
        <dbReference type="ARBA" id="ARBA00010403"/>
    </source>
</evidence>
<accession>A0AAE1IMZ0</accession>
<dbReference type="InterPro" id="IPR002821">
    <property type="entry name" value="Hydantoinase_A"/>
</dbReference>
<dbReference type="InterPro" id="IPR003692">
    <property type="entry name" value="Hydantoinase_B"/>
</dbReference>
<protein>
    <recommendedName>
        <fullName evidence="8">5-oxoprolinase</fullName>
    </recommendedName>
</protein>
<dbReference type="InterPro" id="IPR049517">
    <property type="entry name" value="ACX-like_C"/>
</dbReference>
<evidence type="ECO:0000313" key="6">
    <source>
        <dbReference type="EMBL" id="KAK4253141.1"/>
    </source>
</evidence>
<dbReference type="AlphaFoldDB" id="A0AAE1IMZ0"/>
<dbReference type="Pfam" id="PF02538">
    <property type="entry name" value="Hydantoinase_B"/>
    <property type="match status" value="1"/>
</dbReference>
<evidence type="ECO:0000313" key="7">
    <source>
        <dbReference type="Proteomes" id="UP001293593"/>
    </source>
</evidence>
<dbReference type="GO" id="GO:0005829">
    <property type="term" value="C:cytosol"/>
    <property type="evidence" value="ECO:0007669"/>
    <property type="project" value="TreeGrafter"/>
</dbReference>
<dbReference type="Pfam" id="PF05378">
    <property type="entry name" value="Hydant_A_N"/>
    <property type="match status" value="1"/>
</dbReference>
<dbReference type="EMBL" id="JAWXYG010000017">
    <property type="protein sequence ID" value="KAK4253141.1"/>
    <property type="molecule type" value="Genomic_DNA"/>
</dbReference>
<evidence type="ECO:0000259" key="5">
    <source>
        <dbReference type="Pfam" id="PF19278"/>
    </source>
</evidence>
<dbReference type="Pfam" id="PF19278">
    <property type="entry name" value="Hydant_A_C"/>
    <property type="match status" value="1"/>
</dbReference>
<evidence type="ECO:0000259" key="2">
    <source>
        <dbReference type="Pfam" id="PF01968"/>
    </source>
</evidence>
<evidence type="ECO:0000259" key="3">
    <source>
        <dbReference type="Pfam" id="PF02538"/>
    </source>
</evidence>
<evidence type="ECO:0000259" key="4">
    <source>
        <dbReference type="Pfam" id="PF05378"/>
    </source>
</evidence>
<dbReference type="GO" id="GO:0006749">
    <property type="term" value="P:glutathione metabolic process"/>
    <property type="evidence" value="ECO:0007669"/>
    <property type="project" value="TreeGrafter"/>
</dbReference>
<sequence>MGSVTEGKLKFCIDRGGTFTDVYAEIPGQSDGRVLKLLSVDPSNYDDAPVEGIRRILEEFVGEKISKGSKIPTEKIEWIRMGTTVATNALLEQKGERIAVCVTQGFRDLLQIGNQARPNIFDITVSRPSNLYEEIVEVEERVQLGQDEGVEHQDSSSLVKGISGELVRIVKPLNEEALKPVLKRLLDKGICCLAVVLLHSYTFPQHEQQVEKLALSLGFRHVSISSALTPMVRAVPRGLTASVDAYLTPVIKEYLSGFLSKFDDGLGKLNVLFMQSDGGLAPESSFSGHKAILSGPAGGVVGYSQTLFGLETDKPLIGFDMGGTSTDVSRYAGSYEQVLETQVAGAIIQAPQLDINTVAAGGGSKLKFQFGAFQVGPESVGAHPGPVCYRKGRELAITDANLILGYVIPDYFPSIFGPNEDQPLDVKSTREEFEKLAGQINAYRKNQDPSAKYMTVEEIALGFVNVANETMCRPIRQLTEMKGHDTKNHALACFGGAGPQHACAIARSLGMKEVLIHKFCGILSAYGMGLANVVEEMQEPYSAVYGDESIVEVSQREAVLLRQVKQKLQNQEFKEERISIETYLNLRYEGTDTAIMVKRHINEDGKPCDYAAEFVKLFQQEYGFKLLNRKIVICDVRVRGIGVTNILKPWALEPASGSPKVDGYYRVYFGNGWQETPLYKLENLGYGHTMLGPAIVMNGNSTVIVEPNCRAILTKYGNIKIEIDSSLRSVNISDKVADVVQLSIFNHRFMGIAEQMGRTLQRTSISTNIKERLDFSCALFDPTGGLVANAPHVPVHLGAMSSTVRWQLNYWGDNLNEGDVLVTNHPCAGGSHLPDITVVTPVFYNGKLVFFVANRGHHAEIGGITPGSMPPFSKSILEEGAAIKAFKLVEKGIFQEEGIIKILQCPGTDERGNKISGTRRIQDNLSDLQAQVAANHRGISLLQELIEHYGLETVQAYMNHVQTNAEEAVREMLKTVGKKVSSKSDENFVTLVEEDYMDDGSVIHLKLSIDFNKGEAIFDFDGTSAEVYGNWNAPEAVTAAAVIYCLRCLVDVDIPLNQGCLAPVKILIPEGSFLAPSDMAAVVGGNVMTSQRITDVIFSAFQACACSLGCMNNLTFGDNTFGYYETIGGGSGAGPTWDGTSGVQCHMTNTRMTDPEIFEQRYPVTLHKFGLRENSGGAGFHRGGDGLIREIEFRRPVTVSILSERRVHAPRGLKGGKNGARGANYLIKKDKRRIYLGGKNSIVVQPGDTLQILTPGGGGWGSAS</sequence>
<evidence type="ECO:0008006" key="8">
    <source>
        <dbReference type="Google" id="ProtNLM"/>
    </source>
</evidence>
<dbReference type="Proteomes" id="UP001293593">
    <property type="component" value="Unassembled WGS sequence"/>
</dbReference>
<organism evidence="6 7">
    <name type="scientific">Acacia crassicarpa</name>
    <name type="common">northern wattle</name>
    <dbReference type="NCBI Taxonomy" id="499986"/>
    <lineage>
        <taxon>Eukaryota</taxon>
        <taxon>Viridiplantae</taxon>
        <taxon>Streptophyta</taxon>
        <taxon>Embryophyta</taxon>
        <taxon>Tracheophyta</taxon>
        <taxon>Spermatophyta</taxon>
        <taxon>Magnoliopsida</taxon>
        <taxon>eudicotyledons</taxon>
        <taxon>Gunneridae</taxon>
        <taxon>Pentapetalae</taxon>
        <taxon>rosids</taxon>
        <taxon>fabids</taxon>
        <taxon>Fabales</taxon>
        <taxon>Fabaceae</taxon>
        <taxon>Caesalpinioideae</taxon>
        <taxon>mimosoid clade</taxon>
        <taxon>Acacieae</taxon>
        <taxon>Acacia</taxon>
    </lineage>
</organism>
<keyword evidence="7" id="KW-1185">Reference proteome</keyword>
<dbReference type="PANTHER" id="PTHR11365">
    <property type="entry name" value="5-OXOPROLINASE RELATED"/>
    <property type="match status" value="1"/>
</dbReference>
<dbReference type="PANTHER" id="PTHR11365:SF2">
    <property type="entry name" value="5-OXOPROLINASE"/>
    <property type="match status" value="1"/>
</dbReference>
<reference evidence="6" key="1">
    <citation type="submission" date="2023-10" db="EMBL/GenBank/DDBJ databases">
        <title>Chromosome-level genome of the transformable northern wattle, Acacia crassicarpa.</title>
        <authorList>
            <person name="Massaro I."/>
            <person name="Sinha N.R."/>
            <person name="Poethig S."/>
            <person name="Leichty A.R."/>
        </authorList>
    </citation>
    <scope>NUCLEOTIDE SEQUENCE</scope>
    <source>
        <strain evidence="6">Acra3RX</strain>
        <tissue evidence="6">Leaf</tissue>
    </source>
</reference>
<proteinExistence type="inferred from homology"/>